<dbReference type="Proteomes" id="UP000554766">
    <property type="component" value="Unassembled WGS sequence"/>
</dbReference>
<dbReference type="GO" id="GO:0016020">
    <property type="term" value="C:membrane"/>
    <property type="evidence" value="ECO:0007669"/>
    <property type="project" value="UniProtKB-SubCell"/>
</dbReference>
<proteinExistence type="inferred from homology"/>
<dbReference type="InterPro" id="IPR038770">
    <property type="entry name" value="Na+/solute_symporter_sf"/>
</dbReference>
<feature type="transmembrane region" description="Helical" evidence="7">
    <location>
        <begin position="332"/>
        <end position="351"/>
    </location>
</feature>
<keyword evidence="3" id="KW-0813">Transport</keyword>
<feature type="transmembrane region" description="Helical" evidence="7">
    <location>
        <begin position="74"/>
        <end position="98"/>
    </location>
</feature>
<dbReference type="RefSeq" id="WP_011900996.1">
    <property type="nucleotide sequence ID" value="NZ_JAAVJF010000002.1"/>
</dbReference>
<comment type="caution">
    <text evidence="9">The sequence shown here is derived from an EMBL/GenBank/DDBJ whole genome shotgun (WGS) entry which is preliminary data.</text>
</comment>
<dbReference type="EMBL" id="JAAVJF010000002">
    <property type="protein sequence ID" value="NYR15186.1"/>
    <property type="molecule type" value="Genomic_DNA"/>
</dbReference>
<dbReference type="Gene3D" id="1.20.1530.20">
    <property type="match status" value="1"/>
</dbReference>
<dbReference type="InterPro" id="IPR006153">
    <property type="entry name" value="Cation/H_exchanger_TM"/>
</dbReference>
<feature type="transmembrane region" description="Helical" evidence="7">
    <location>
        <begin position="377"/>
        <end position="398"/>
    </location>
</feature>
<feature type="transmembrane region" description="Helical" evidence="7">
    <location>
        <begin position="443"/>
        <end position="464"/>
    </location>
</feature>
<evidence type="ECO:0000313" key="10">
    <source>
        <dbReference type="Proteomes" id="UP000554766"/>
    </source>
</evidence>
<dbReference type="OMA" id="TTFSHEG"/>
<feature type="transmembrane region" description="Helical" evidence="7">
    <location>
        <begin position="404"/>
        <end position="423"/>
    </location>
</feature>
<organism evidence="9 10">
    <name type="scientific">Pyrobaculum arsenaticum</name>
    <dbReference type="NCBI Taxonomy" id="121277"/>
    <lineage>
        <taxon>Archaea</taxon>
        <taxon>Thermoproteota</taxon>
        <taxon>Thermoprotei</taxon>
        <taxon>Thermoproteales</taxon>
        <taxon>Thermoproteaceae</taxon>
        <taxon>Pyrobaculum</taxon>
    </lineage>
</organism>
<evidence type="ECO:0000256" key="5">
    <source>
        <dbReference type="ARBA" id="ARBA00022989"/>
    </source>
</evidence>
<dbReference type="PANTHER" id="PTHR42751:SF3">
    <property type="entry name" value="SODIUM_GLUTAMATE SYMPORTER"/>
    <property type="match status" value="1"/>
</dbReference>
<keyword evidence="5 7" id="KW-1133">Transmembrane helix</keyword>
<evidence type="ECO:0000256" key="3">
    <source>
        <dbReference type="ARBA" id="ARBA00022448"/>
    </source>
</evidence>
<gene>
    <name evidence="9" type="ORF">HC235_04310</name>
</gene>
<accession>A0A7L4PBF5</accession>
<feature type="domain" description="Cation/H+ exchanger transmembrane" evidence="8">
    <location>
        <begin position="14"/>
        <end position="350"/>
    </location>
</feature>
<evidence type="ECO:0000256" key="4">
    <source>
        <dbReference type="ARBA" id="ARBA00022692"/>
    </source>
</evidence>
<evidence type="ECO:0000256" key="7">
    <source>
        <dbReference type="SAM" id="Phobius"/>
    </source>
</evidence>
<dbReference type="GO" id="GO:0015297">
    <property type="term" value="F:antiporter activity"/>
    <property type="evidence" value="ECO:0007669"/>
    <property type="project" value="InterPro"/>
</dbReference>
<comment type="similarity">
    <text evidence="2">Belongs to the monovalent cation:proton antiporter 2 (CPA2) transporter (TC 2.A.37) family.</text>
</comment>
<dbReference type="GO" id="GO:1902600">
    <property type="term" value="P:proton transmembrane transport"/>
    <property type="evidence" value="ECO:0007669"/>
    <property type="project" value="InterPro"/>
</dbReference>
<sequence length="508" mass="55096">MDLGVLSLAVALGVFFAYLVDRLGYPPLLGFLAAGFIAGSVLRLSVPDILLQMLIALVAFEAGRQLGSGSLSPAAFFAVILEAAFVAGLSISVFRLMGFSLREALIVAVMLLSSSSLLVLKFTEGLPPEARNVAISLTTLEDTVLFIALSLLVGKATFETLPVQLVMVTGIGALSLGVFTWASRYIVGKEYAIPFALAAAFSLVYVVQYFNVASPYLGAFLAGFAFSRTDTYGVHNREAAALSNLIFYAYMFAIGASLPTHQINPWLIVIGLFLALVAMLIRGVAVFFGSLFMLGNPRTSARIAVSTAHISELSISVPVIAYSHGFVESPEFVLALSTVPIMSLVLAPIVWRRHDVIEDYVARRVRELRTTVAYEKLYKVVTHAFITAVKLVVILVVLAVAFAYLGWLSLVAVALSSVFLVRYSRQIYKDLLIALRELEGARYASAAVLLATFSLAIYVVLVLVGAYVEAHIYVVSAIVTVLAFLIYEIYSELHKERARRFNSSTTNL</sequence>
<dbReference type="GeneID" id="5055912"/>
<feature type="transmembrane region" description="Helical" evidence="7">
    <location>
        <begin position="266"/>
        <end position="291"/>
    </location>
</feature>
<name>A0A7L4PBF5_9CREN</name>
<protein>
    <submittedName>
        <fullName evidence="9">Sodium:proton exchanger</fullName>
    </submittedName>
</protein>
<feature type="transmembrane region" description="Helical" evidence="7">
    <location>
        <begin position="104"/>
        <end position="122"/>
    </location>
</feature>
<feature type="transmembrane region" description="Helical" evidence="7">
    <location>
        <begin position="160"/>
        <end position="179"/>
    </location>
</feature>
<dbReference type="PANTHER" id="PTHR42751">
    <property type="entry name" value="SODIUM/HYDROGEN EXCHANGER FAMILY/TRKA DOMAIN PROTEIN"/>
    <property type="match status" value="1"/>
</dbReference>
<feature type="transmembrane region" description="Helical" evidence="7">
    <location>
        <begin position="470"/>
        <end position="490"/>
    </location>
</feature>
<evidence type="ECO:0000259" key="8">
    <source>
        <dbReference type="Pfam" id="PF00999"/>
    </source>
</evidence>
<keyword evidence="10" id="KW-1185">Reference proteome</keyword>
<evidence type="ECO:0000256" key="1">
    <source>
        <dbReference type="ARBA" id="ARBA00004141"/>
    </source>
</evidence>
<evidence type="ECO:0000313" key="9">
    <source>
        <dbReference type="EMBL" id="NYR15186.1"/>
    </source>
</evidence>
<feature type="transmembrane region" description="Helical" evidence="7">
    <location>
        <begin position="241"/>
        <end position="260"/>
    </location>
</feature>
<reference evidence="9 10" key="1">
    <citation type="journal article" date="2020" name="Nat. Commun.">
        <title>The structures of two archaeal type IV pili illuminate evolutionary relationships.</title>
        <authorList>
            <person name="Wang F."/>
            <person name="Baquero D.P."/>
            <person name="Su Z."/>
            <person name="Beltran L.C."/>
            <person name="Prangishvili D."/>
            <person name="Krupovic M."/>
            <person name="Egelman E.H."/>
        </authorList>
    </citation>
    <scope>NUCLEOTIDE SEQUENCE [LARGE SCALE GENOMIC DNA]</scope>
    <source>
        <strain evidence="9 10">2GA</strain>
    </source>
</reference>
<keyword evidence="4 7" id="KW-0812">Transmembrane</keyword>
<feature type="transmembrane region" description="Helical" evidence="7">
    <location>
        <begin position="134"/>
        <end position="154"/>
    </location>
</feature>
<dbReference type="Pfam" id="PF00999">
    <property type="entry name" value="Na_H_Exchanger"/>
    <property type="match status" value="1"/>
</dbReference>
<dbReference type="AlphaFoldDB" id="A0A7L4PBF5"/>
<evidence type="ECO:0000256" key="2">
    <source>
        <dbReference type="ARBA" id="ARBA00005551"/>
    </source>
</evidence>
<comment type="subcellular location">
    <subcellularLocation>
        <location evidence="1">Membrane</location>
        <topology evidence="1">Multi-pass membrane protein</topology>
    </subcellularLocation>
</comment>
<evidence type="ECO:0000256" key="6">
    <source>
        <dbReference type="ARBA" id="ARBA00023136"/>
    </source>
</evidence>
<keyword evidence="6 7" id="KW-0472">Membrane</keyword>
<feature type="transmembrane region" description="Helical" evidence="7">
    <location>
        <begin position="32"/>
        <end position="62"/>
    </location>
</feature>